<sequence length="251" mass="26541">MGRGASVLEVAYSIGQASLNTRRGNLVKPKYLLGFFIAIGAIVGVGAYYWNRATYLPTEYTTSGQAPLTATTTAQALLSRKLAEGRASDGSVKIQLSEAELTQVLASAMAQTPQAEPLVNAAKGMSTTIEGERISSGLVINLAEVPQDQLPVAAQGALNQLTQVAPMLSNRDIYIGIEGRPRIDQGQLVFDQQSSLRIGRVSVPLTEVAQGLGLSPQQLQQALTQLLKQSGIVLEQVQVVDGQLVITGSTP</sequence>
<dbReference type="KEGG" id="hhg:XM38_008810"/>
<dbReference type="EMBL" id="CP021983">
    <property type="protein sequence ID" value="ASC69951.1"/>
    <property type="molecule type" value="Genomic_DNA"/>
</dbReference>
<gene>
    <name evidence="2" type="ORF">XM38_008810</name>
</gene>
<feature type="transmembrane region" description="Helical" evidence="1">
    <location>
        <begin position="31"/>
        <end position="50"/>
    </location>
</feature>
<keyword evidence="1" id="KW-1133">Transmembrane helix</keyword>
<evidence type="ECO:0000313" key="3">
    <source>
        <dbReference type="Proteomes" id="UP000191901"/>
    </source>
</evidence>
<organism evidence="2 3">
    <name type="scientific">Halomicronema hongdechloris C2206</name>
    <dbReference type="NCBI Taxonomy" id="1641165"/>
    <lineage>
        <taxon>Bacteria</taxon>
        <taxon>Bacillati</taxon>
        <taxon>Cyanobacteriota</taxon>
        <taxon>Cyanophyceae</taxon>
        <taxon>Nodosilineales</taxon>
        <taxon>Nodosilineaceae</taxon>
        <taxon>Halomicronema</taxon>
    </lineage>
</organism>
<evidence type="ECO:0000256" key="1">
    <source>
        <dbReference type="SAM" id="Phobius"/>
    </source>
</evidence>
<keyword evidence="3" id="KW-1185">Reference proteome</keyword>
<evidence type="ECO:0000313" key="2">
    <source>
        <dbReference type="EMBL" id="ASC69951.1"/>
    </source>
</evidence>
<keyword evidence="1" id="KW-0472">Membrane</keyword>
<name>A0A1Z3HI40_9CYAN</name>
<reference evidence="2 3" key="1">
    <citation type="journal article" date="2016" name="Biochim. Biophys. Acta">
        <title>Characterization of red-shifted phycobilisomes isolated from the chlorophyll f-containing cyanobacterium Halomicronema hongdechloris.</title>
        <authorList>
            <person name="Li Y."/>
            <person name="Lin Y."/>
            <person name="Garvey C.J."/>
            <person name="Birch D."/>
            <person name="Corkery R.W."/>
            <person name="Loughlin P.C."/>
            <person name="Scheer H."/>
            <person name="Willows R.D."/>
            <person name="Chen M."/>
        </authorList>
    </citation>
    <scope>NUCLEOTIDE SEQUENCE [LARGE SCALE GENOMIC DNA]</scope>
    <source>
        <strain evidence="2 3">C2206</strain>
    </source>
</reference>
<accession>A0A1Z3HI40</accession>
<dbReference type="AlphaFoldDB" id="A0A1Z3HI40"/>
<keyword evidence="1" id="KW-0812">Transmembrane</keyword>
<proteinExistence type="predicted"/>
<protein>
    <submittedName>
        <fullName evidence="2">Uncharacterized protein</fullName>
    </submittedName>
</protein>
<dbReference type="Proteomes" id="UP000191901">
    <property type="component" value="Chromosome"/>
</dbReference>